<dbReference type="InterPro" id="IPR037069">
    <property type="entry name" value="AcylCoA_DH/ox_N_sf"/>
</dbReference>
<dbReference type="Pfam" id="PF02770">
    <property type="entry name" value="Acyl-CoA_dh_M"/>
    <property type="match status" value="1"/>
</dbReference>
<protein>
    <recommendedName>
        <fullName evidence="12">Acyl-CoA dehydrogenase</fullName>
    </recommendedName>
</protein>
<dbReference type="PANTHER" id="PTHR48083">
    <property type="entry name" value="MEDIUM-CHAIN SPECIFIC ACYL-COA DEHYDROGENASE, MITOCHONDRIAL-RELATED"/>
    <property type="match status" value="1"/>
</dbReference>
<dbReference type="Pfam" id="PF00441">
    <property type="entry name" value="Acyl-CoA_dh_1"/>
    <property type="match status" value="1"/>
</dbReference>
<evidence type="ECO:0000313" key="11">
    <source>
        <dbReference type="Proteomes" id="UP000011761"/>
    </source>
</evidence>
<evidence type="ECO:0000313" key="10">
    <source>
        <dbReference type="EMBL" id="EMC95147.1"/>
    </source>
</evidence>
<evidence type="ECO:0000259" key="7">
    <source>
        <dbReference type="Pfam" id="PF00441"/>
    </source>
</evidence>
<dbReference type="InterPro" id="IPR009075">
    <property type="entry name" value="AcylCo_DH/oxidase_C"/>
</dbReference>
<dbReference type="GO" id="GO:0033539">
    <property type="term" value="P:fatty acid beta-oxidation using acyl-CoA dehydrogenase"/>
    <property type="evidence" value="ECO:0007669"/>
    <property type="project" value="TreeGrafter"/>
</dbReference>
<dbReference type="RefSeq" id="XP_007677745.1">
    <property type="nucleotide sequence ID" value="XM_007679555.1"/>
</dbReference>
<gene>
    <name evidence="10" type="ORF">BAUCODRAFT_123618</name>
</gene>
<dbReference type="InterPro" id="IPR036250">
    <property type="entry name" value="AcylCo_DH-like_C"/>
</dbReference>
<evidence type="ECO:0000256" key="1">
    <source>
        <dbReference type="ARBA" id="ARBA00001974"/>
    </source>
</evidence>
<dbReference type="AlphaFoldDB" id="M2LLI6"/>
<dbReference type="HOGENOM" id="CLU_018204_4_1_1"/>
<dbReference type="EMBL" id="KB445557">
    <property type="protein sequence ID" value="EMC95147.1"/>
    <property type="molecule type" value="Genomic_DNA"/>
</dbReference>
<dbReference type="SUPFAM" id="SSF47203">
    <property type="entry name" value="Acyl-CoA dehydrogenase C-terminal domain-like"/>
    <property type="match status" value="1"/>
</dbReference>
<dbReference type="InterPro" id="IPR050741">
    <property type="entry name" value="Acyl-CoA_dehydrogenase"/>
</dbReference>
<evidence type="ECO:0000256" key="2">
    <source>
        <dbReference type="ARBA" id="ARBA00009347"/>
    </source>
</evidence>
<comment type="cofactor">
    <cofactor evidence="1 6">
        <name>FAD</name>
        <dbReference type="ChEBI" id="CHEBI:57692"/>
    </cofactor>
</comment>
<dbReference type="GO" id="GO:0003995">
    <property type="term" value="F:acyl-CoA dehydrogenase activity"/>
    <property type="evidence" value="ECO:0007669"/>
    <property type="project" value="InterPro"/>
</dbReference>
<dbReference type="PROSITE" id="PS00072">
    <property type="entry name" value="ACYL_COA_DH_1"/>
    <property type="match status" value="1"/>
</dbReference>
<keyword evidence="5 6" id="KW-0560">Oxidoreductase</keyword>
<feature type="domain" description="Acyl-CoA oxidase/dehydrogenase middle" evidence="8">
    <location>
        <begin position="123"/>
        <end position="214"/>
    </location>
</feature>
<dbReference type="eggNOG" id="KOG0139">
    <property type="taxonomic scope" value="Eukaryota"/>
</dbReference>
<evidence type="ECO:0008006" key="12">
    <source>
        <dbReference type="Google" id="ProtNLM"/>
    </source>
</evidence>
<name>M2LLI6_BAUPA</name>
<dbReference type="KEGG" id="bcom:BAUCODRAFT_123618"/>
<keyword evidence="11" id="KW-1185">Reference proteome</keyword>
<accession>M2LLI6</accession>
<keyword evidence="3 6" id="KW-0285">Flavoprotein</keyword>
<dbReference type="GO" id="GO:0050660">
    <property type="term" value="F:flavin adenine dinucleotide binding"/>
    <property type="evidence" value="ECO:0007669"/>
    <property type="project" value="InterPro"/>
</dbReference>
<dbReference type="SUPFAM" id="SSF56645">
    <property type="entry name" value="Acyl-CoA dehydrogenase NM domain-like"/>
    <property type="match status" value="1"/>
</dbReference>
<dbReference type="InterPro" id="IPR013786">
    <property type="entry name" value="AcylCoA_DH/ox_N"/>
</dbReference>
<dbReference type="Gene3D" id="2.40.110.10">
    <property type="entry name" value="Butyryl-CoA Dehydrogenase, subunit A, domain 2"/>
    <property type="match status" value="1"/>
</dbReference>
<dbReference type="OrthoDB" id="10254877at2759"/>
<dbReference type="Gene3D" id="1.20.140.10">
    <property type="entry name" value="Butyryl-CoA Dehydrogenase, subunit A, domain 3"/>
    <property type="match status" value="1"/>
</dbReference>
<dbReference type="GeneID" id="19107793"/>
<feature type="domain" description="Acyl-CoA dehydrogenase/oxidase C-terminal" evidence="7">
    <location>
        <begin position="226"/>
        <end position="383"/>
    </location>
</feature>
<dbReference type="InterPro" id="IPR046373">
    <property type="entry name" value="Acyl-CoA_Oxase/DH_mid-dom_sf"/>
</dbReference>
<feature type="domain" description="Acyl-CoA dehydrogenase/oxidase N-terminal" evidence="9">
    <location>
        <begin position="1"/>
        <end position="118"/>
    </location>
</feature>
<evidence type="ECO:0000256" key="6">
    <source>
        <dbReference type="RuleBase" id="RU362125"/>
    </source>
</evidence>
<organism evidence="10 11">
    <name type="scientific">Baudoinia panamericana (strain UAMH 10762)</name>
    <name type="common">Angels' share fungus</name>
    <name type="synonym">Baudoinia compniacensis (strain UAMH 10762)</name>
    <dbReference type="NCBI Taxonomy" id="717646"/>
    <lineage>
        <taxon>Eukaryota</taxon>
        <taxon>Fungi</taxon>
        <taxon>Dikarya</taxon>
        <taxon>Ascomycota</taxon>
        <taxon>Pezizomycotina</taxon>
        <taxon>Dothideomycetes</taxon>
        <taxon>Dothideomycetidae</taxon>
        <taxon>Mycosphaerellales</taxon>
        <taxon>Teratosphaeriaceae</taxon>
        <taxon>Baudoinia</taxon>
    </lineage>
</organism>
<dbReference type="InterPro" id="IPR009100">
    <property type="entry name" value="AcylCoA_DH/oxidase_NM_dom_sf"/>
</dbReference>
<evidence type="ECO:0000256" key="5">
    <source>
        <dbReference type="ARBA" id="ARBA00023002"/>
    </source>
</evidence>
<dbReference type="PANTHER" id="PTHR48083:SF28">
    <property type="entry name" value="ACYL-COA DEHYDROGENASE FAMILY PROTEIN (AFU_ORTHOLOGUE AFUA_6G10880)-RELATED"/>
    <property type="match status" value="1"/>
</dbReference>
<evidence type="ECO:0000256" key="4">
    <source>
        <dbReference type="ARBA" id="ARBA00022827"/>
    </source>
</evidence>
<dbReference type="InterPro" id="IPR006089">
    <property type="entry name" value="Acyl-CoA_DH_CS"/>
</dbReference>
<keyword evidence="4 6" id="KW-0274">FAD</keyword>
<evidence type="ECO:0000259" key="9">
    <source>
        <dbReference type="Pfam" id="PF02771"/>
    </source>
</evidence>
<proteinExistence type="inferred from homology"/>
<dbReference type="InterPro" id="IPR006091">
    <property type="entry name" value="Acyl-CoA_Oxase/DH_mid-dom"/>
</dbReference>
<reference evidence="10 11" key="1">
    <citation type="journal article" date="2012" name="PLoS Pathog.">
        <title>Diverse lifestyles and strategies of plant pathogenesis encoded in the genomes of eighteen Dothideomycetes fungi.</title>
        <authorList>
            <person name="Ohm R.A."/>
            <person name="Feau N."/>
            <person name="Henrissat B."/>
            <person name="Schoch C.L."/>
            <person name="Horwitz B.A."/>
            <person name="Barry K.W."/>
            <person name="Condon B.J."/>
            <person name="Copeland A.C."/>
            <person name="Dhillon B."/>
            <person name="Glaser F."/>
            <person name="Hesse C.N."/>
            <person name="Kosti I."/>
            <person name="LaButti K."/>
            <person name="Lindquist E.A."/>
            <person name="Lucas S."/>
            <person name="Salamov A.A."/>
            <person name="Bradshaw R.E."/>
            <person name="Ciuffetti L."/>
            <person name="Hamelin R.C."/>
            <person name="Kema G.H.J."/>
            <person name="Lawrence C."/>
            <person name="Scott J.A."/>
            <person name="Spatafora J.W."/>
            <person name="Turgeon B.G."/>
            <person name="de Wit P.J.G.M."/>
            <person name="Zhong S."/>
            <person name="Goodwin S.B."/>
            <person name="Grigoriev I.V."/>
        </authorList>
    </citation>
    <scope>NUCLEOTIDE SEQUENCE [LARGE SCALE GENOMIC DNA]</scope>
    <source>
        <strain evidence="10 11">UAMH 10762</strain>
    </source>
</reference>
<dbReference type="STRING" id="717646.M2LLI6"/>
<dbReference type="GO" id="GO:0005737">
    <property type="term" value="C:cytoplasm"/>
    <property type="evidence" value="ECO:0007669"/>
    <property type="project" value="TreeGrafter"/>
</dbReference>
<dbReference type="Proteomes" id="UP000011761">
    <property type="component" value="Unassembled WGS sequence"/>
</dbReference>
<dbReference type="OMA" id="DGFHDFI"/>
<evidence type="ECO:0000256" key="3">
    <source>
        <dbReference type="ARBA" id="ARBA00022630"/>
    </source>
</evidence>
<evidence type="ECO:0000259" key="8">
    <source>
        <dbReference type="Pfam" id="PF02770"/>
    </source>
</evidence>
<sequence length="397" mass="43569">MREWVEQKLIPHVSEWEQTASIPDGVYKEAATAGVLMPVASGASIIPEWRGKYPVIGNVNPAEWDGFHDLILHDEFGRVGGVGVENGLLGGTTLCTPALQAHGTDKIKNVVIDEILSGRARVALAVTEPNAGSDVQGLETEAQMSSDGQFFIVNGQKKWITGGMYATYFMTLVRDPSGGFTLLIIKRSEGLTTRHIVMSGSNAAGTAFVDLDDVQVPLDMVVGERGKGLQYVMANFNHERLFIGMQSLRCARVCLEDSIDYAINREVFGRKLVEQPVIRFKIANMSRQTEALQAWLETLIFQLEHLQPQERIFLLAGTTAQLKAHSGIVLENVVREAVQILGGIGLTRGGRGERVERIWRDVKAITVPGGSEEVMLDLSARRALKVHEGMKAMKSHL</sequence>
<dbReference type="Gene3D" id="1.10.540.10">
    <property type="entry name" value="Acyl-CoA dehydrogenase/oxidase, N-terminal domain"/>
    <property type="match status" value="1"/>
</dbReference>
<comment type="similarity">
    <text evidence="2 6">Belongs to the acyl-CoA dehydrogenase family.</text>
</comment>
<dbReference type="Pfam" id="PF02771">
    <property type="entry name" value="Acyl-CoA_dh_N"/>
    <property type="match status" value="1"/>
</dbReference>